<accession>A0A2H9M731</accession>
<evidence type="ECO:0000313" key="2">
    <source>
        <dbReference type="Proteomes" id="UP000230477"/>
    </source>
</evidence>
<protein>
    <submittedName>
        <fullName evidence="1">Uncharacterized protein</fullName>
    </submittedName>
</protein>
<organism evidence="1 2">
    <name type="scientific">Huberarchaeum crystalense</name>
    <dbReference type="NCBI Taxonomy" id="2014257"/>
    <lineage>
        <taxon>Archaea</taxon>
        <taxon>Candidatus Huberarchaeota</taxon>
        <taxon>Candidatus Huberarchaeia</taxon>
        <taxon>Candidatus Huberarchaeales</taxon>
        <taxon>Candidatus Huberarchaeaceae</taxon>
        <taxon>Candidatus Huberarchaeum</taxon>
    </lineage>
</organism>
<gene>
    <name evidence="1" type="ORF">COS22_01955</name>
</gene>
<dbReference type="EMBL" id="PETW01000032">
    <property type="protein sequence ID" value="PIV46341.1"/>
    <property type="molecule type" value="Genomic_DNA"/>
</dbReference>
<name>A0A2H9M731_HUBC1</name>
<dbReference type="AlphaFoldDB" id="A0A2H9M731"/>
<feature type="non-terminal residue" evidence="1">
    <location>
        <position position="1065"/>
    </location>
</feature>
<reference evidence="2" key="1">
    <citation type="submission" date="2017-09" db="EMBL/GenBank/DDBJ databases">
        <title>Depth-based differentiation of microbial function through sediment-hosted aquifers and enrichment of novel symbionts in the deep terrestrial subsurface.</title>
        <authorList>
            <person name="Probst A.J."/>
            <person name="Ladd B."/>
            <person name="Jarett J.K."/>
            <person name="Geller-Mcgrath D.E."/>
            <person name="Sieber C.M.K."/>
            <person name="Emerson J.B."/>
            <person name="Anantharaman K."/>
            <person name="Thomas B.C."/>
            <person name="Malmstrom R."/>
            <person name="Stieglmeier M."/>
            <person name="Klingl A."/>
            <person name="Woyke T."/>
            <person name="Ryan C.M."/>
            <person name="Banfield J.F."/>
        </authorList>
    </citation>
    <scope>NUCLEOTIDE SEQUENCE [LARGE SCALE GENOMIC DNA]</scope>
</reference>
<comment type="caution">
    <text evidence="1">The sequence shown here is derived from an EMBL/GenBank/DDBJ whole genome shotgun (WGS) entry which is preliminary data.</text>
</comment>
<proteinExistence type="predicted"/>
<dbReference type="Pfam" id="PF11617">
    <property type="entry name" value="Cu-binding_MopE"/>
    <property type="match status" value="2"/>
</dbReference>
<dbReference type="Proteomes" id="UP000230477">
    <property type="component" value="Unassembled WGS sequence"/>
</dbReference>
<sequence>MAEEKFLKNFVLFVACLLVLAFFSQAASAYYNTTNYFIDANTNQSINNVTIIVYNCSNINCSVLGNKLLDRNINNGFQINYSFNNIPYGYAVYLIKEGYLPLGINGKNRTDGTYTTTPILFKEYYKEQYVGNVNGTFYKTFDTCASPIQNNYIILSNTSPSIGQSIQINATIKSARTDTTPRYPEPPELFSYYSAPVNVTLNIKNSTGNIIYTNQTTTSPIYQDTNLTISFNYVIPSTAAPGTYTAEIVTLPIDSACLTPQTRTASTTFTIQSVCGDSICSSDETTLTCPADCGCPNNQIFVNGVCVDNCIDADGDGYGVCPNCNTTSGCTYDGNDCDDNNASIHPGATEICNGVDDNCNGQIDENLAQICTAPNNCIGTQTCTVGKWSNCITTLNNCDTNCDGINDICQENACTLCNCTTGQTQNCPLQQGVCAGAQQTCTQGVWGICDYGSKYNETEICGDNLDNNCNGEIDERCISAKIESIAITPAISICKGISPEIQICIRNTGIGQDWFSIGLTLYSPNNLSAKIDIQSQIIENVNSNVVCKSFTSQNADFLIYNSENPNYQNNSIVDFNEIGTWKYVIKLWPQDPENNPDQVHLDNATESIFYKWDNSCLGFCQNECADKGTKACGLENGQPIILECQADNKGCLTYVKIQNCSQLQCDSAQTENSCSGTNFTSIITPTFPACRAANILISETNPQLILEVDASLSACFCTTGAPQTTIIHCDDGLFCNGQETCDSTKGCQANNTPVCSEGYICNETSDSCVQIGECVSDSDCISMSNSCNTGICNQTIWRCQANPKPAGTTCNDGLFCTINDTCNSEGICTGTQRDCSDNIDCTVDICNESMGSCINTENNSLCSAGQVCDKSRGGCVCIPHSSQKCIENVIYWFNSCETQETLNKTCQGPYCNNWGANYCKNNNIYQNRTCFAGQQCTESENTAHCVSLSATDFEEQKLQVCKYGCLNGECLACVVNLTNTSWTLISSSACLCSNLIEHNYTRTQYDSNFCNIVENQTFAKTNYTFCDFCTPNMTNTSWSEWYNITTCNSSDQLIQQRNRTEYDQN</sequence>
<evidence type="ECO:0000313" key="1">
    <source>
        <dbReference type="EMBL" id="PIV46341.1"/>
    </source>
</evidence>
<dbReference type="InterPro" id="IPR021655">
    <property type="entry name" value="Put_metal-bd"/>
</dbReference>